<gene>
    <name evidence="1" type="ORF">AVEN_93736_1</name>
</gene>
<dbReference type="EMBL" id="BGPR01020805">
    <property type="protein sequence ID" value="GBN85498.1"/>
    <property type="molecule type" value="Genomic_DNA"/>
</dbReference>
<proteinExistence type="predicted"/>
<evidence type="ECO:0000313" key="2">
    <source>
        <dbReference type="Proteomes" id="UP000499080"/>
    </source>
</evidence>
<accession>A0A4Y2SB93</accession>
<evidence type="ECO:0000313" key="1">
    <source>
        <dbReference type="EMBL" id="GBN85498.1"/>
    </source>
</evidence>
<reference evidence="1 2" key="1">
    <citation type="journal article" date="2019" name="Sci. Rep.">
        <title>Orb-weaving spider Araneus ventricosus genome elucidates the spidroin gene catalogue.</title>
        <authorList>
            <person name="Kono N."/>
            <person name="Nakamura H."/>
            <person name="Ohtoshi R."/>
            <person name="Moran D.A.P."/>
            <person name="Shinohara A."/>
            <person name="Yoshida Y."/>
            <person name="Fujiwara M."/>
            <person name="Mori M."/>
            <person name="Tomita M."/>
            <person name="Arakawa K."/>
        </authorList>
    </citation>
    <scope>NUCLEOTIDE SEQUENCE [LARGE SCALE GENOMIC DNA]</scope>
</reference>
<protein>
    <submittedName>
        <fullName evidence="1">Uncharacterized protein</fullName>
    </submittedName>
</protein>
<organism evidence="1 2">
    <name type="scientific">Araneus ventricosus</name>
    <name type="common">Orbweaver spider</name>
    <name type="synonym">Epeira ventricosa</name>
    <dbReference type="NCBI Taxonomy" id="182803"/>
    <lineage>
        <taxon>Eukaryota</taxon>
        <taxon>Metazoa</taxon>
        <taxon>Ecdysozoa</taxon>
        <taxon>Arthropoda</taxon>
        <taxon>Chelicerata</taxon>
        <taxon>Arachnida</taxon>
        <taxon>Araneae</taxon>
        <taxon>Araneomorphae</taxon>
        <taxon>Entelegynae</taxon>
        <taxon>Araneoidea</taxon>
        <taxon>Araneidae</taxon>
        <taxon>Araneus</taxon>
    </lineage>
</organism>
<keyword evidence="2" id="KW-1185">Reference proteome</keyword>
<sequence>MPVMKQRDTNEDCVKLAFVENKLCKDANTSFIEEKSVKDSSPPKQGVKAGDWEVLCLPGAGFDSLPIHQETLKPNGELVDVMLVMILVSAKCKTVSPHLLPFLICSGTYVINATEATDLAVLSAAKFGSFVINNANLRF</sequence>
<dbReference type="Proteomes" id="UP000499080">
    <property type="component" value="Unassembled WGS sequence"/>
</dbReference>
<comment type="caution">
    <text evidence="1">The sequence shown here is derived from an EMBL/GenBank/DDBJ whole genome shotgun (WGS) entry which is preliminary data.</text>
</comment>
<name>A0A4Y2SB93_ARAVE</name>
<dbReference type="AlphaFoldDB" id="A0A4Y2SB93"/>